<reference evidence="3 4" key="1">
    <citation type="submission" date="2019-02" db="EMBL/GenBank/DDBJ databases">
        <title>Deep-cultivation of Planctomycetes and their phenomic and genomic characterization uncovers novel biology.</title>
        <authorList>
            <person name="Wiegand S."/>
            <person name="Jogler M."/>
            <person name="Boedeker C."/>
            <person name="Pinto D."/>
            <person name="Vollmers J."/>
            <person name="Rivas-Marin E."/>
            <person name="Kohn T."/>
            <person name="Peeters S.H."/>
            <person name="Heuer A."/>
            <person name="Rast P."/>
            <person name="Oberbeckmann S."/>
            <person name="Bunk B."/>
            <person name="Jeske O."/>
            <person name="Meyerdierks A."/>
            <person name="Storesund J.E."/>
            <person name="Kallscheuer N."/>
            <person name="Luecker S."/>
            <person name="Lage O.M."/>
            <person name="Pohl T."/>
            <person name="Merkel B.J."/>
            <person name="Hornburger P."/>
            <person name="Mueller R.-W."/>
            <person name="Bruemmer F."/>
            <person name="Labrenz M."/>
            <person name="Spormann A.M."/>
            <person name="Op den Camp H."/>
            <person name="Overmann J."/>
            <person name="Amann R."/>
            <person name="Jetten M.S.M."/>
            <person name="Mascher T."/>
            <person name="Medema M.H."/>
            <person name="Devos D.P."/>
            <person name="Kaster A.-K."/>
            <person name="Ovreas L."/>
            <person name="Rohde M."/>
            <person name="Galperin M.Y."/>
            <person name="Jogler C."/>
        </authorList>
    </citation>
    <scope>NUCLEOTIDE SEQUENCE [LARGE SCALE GENOMIC DNA]</scope>
    <source>
        <strain evidence="3 4">V22</strain>
    </source>
</reference>
<dbReference type="GO" id="GO:0005737">
    <property type="term" value="C:cytoplasm"/>
    <property type="evidence" value="ECO:0007669"/>
    <property type="project" value="TreeGrafter"/>
</dbReference>
<dbReference type="GO" id="GO:0070006">
    <property type="term" value="F:metalloaminopeptidase activity"/>
    <property type="evidence" value="ECO:0007669"/>
    <property type="project" value="TreeGrafter"/>
</dbReference>
<feature type="region of interest" description="Disordered" evidence="1">
    <location>
        <begin position="746"/>
        <end position="803"/>
    </location>
</feature>
<dbReference type="InterPro" id="IPR027268">
    <property type="entry name" value="Peptidase_M4/M1_CTD_sf"/>
</dbReference>
<dbReference type="EMBL" id="CP036316">
    <property type="protein sequence ID" value="QDT63453.1"/>
    <property type="molecule type" value="Genomic_DNA"/>
</dbReference>
<feature type="compositionally biased region" description="Basic and acidic residues" evidence="1">
    <location>
        <begin position="746"/>
        <end position="796"/>
    </location>
</feature>
<evidence type="ECO:0000313" key="3">
    <source>
        <dbReference type="EMBL" id="QDT63453.1"/>
    </source>
</evidence>
<proteinExistence type="predicted"/>
<sequence>MLEAAAYADVRKFSSNLAESVAQMIFRLSAFVLTLLTVPAAFAQEPSDPFQQLDSDGLLPTPTEVRTASGAPGPSYWQQQVDYDIDVTLHESQRSLSGRETITYQNNSPHTLNYLWLQLDPNRFTPHSDAALGETRGSMADMSFDDFKQVLARYNFDGGMKIRSVTDARLQPLNYRIVRQMMRVDLAEPLGPGQIVRFSVSWTYKINNSEEWSGRTGYEVFDDGNAVFCIAQWFPRLCSYTDYGGWRHQQFLGYGEFTLEFGTYDVRITVPADHVVSATGELQNRKELLTKDQWVRFLQAQEADEPVFIVTPNEAEENEKARALGTKVWTFHAENVRDFAFATSRKFIWDAMRVRVGDRDVLCQSLYTKEGQPLWNQYATHAVAHAVEVYSRLVFDYPYSHATAVMGVVGGGMEYPMICFNGPRPEKDGTYSKEMKYRLIKVIIHEVGHNWFPMIVNSDERQWMWLDEGLNSFVEYLAAREWEQEFESNGAEPDGVIWYLTSKNKMPVMTRADSVKQRGGNAYRKPAAALNILRETILGRELFDSAFQEYALRWRFKRPTPADFFRTLEDASGTDLDWFFRGWFFSTEHVDLSLDNLRLFKINDGDPADAKQREAEKKKNDPTPITRKRSEEIEKRIDRFPGLSDFYNDYDPHEVTEEKLKTYREFLEKLTPEEHQLLKRTDYFYIVDIKNIGGLVMPILLHVTYVDGSTEDIQLPAAIWRQNDKKVSKLILARKQISAIELDPHNETFDSDRSNNRIPRKIPEEFFKLTKPEEKIDNPLKKSLDKEKEAEPKDESETAEDSE</sequence>
<evidence type="ECO:0000256" key="1">
    <source>
        <dbReference type="SAM" id="MobiDB-lite"/>
    </source>
</evidence>
<dbReference type="Proteomes" id="UP000319976">
    <property type="component" value="Chromosome"/>
</dbReference>
<name>A0A517T4Y9_9PLAN</name>
<dbReference type="Pfam" id="PF01433">
    <property type="entry name" value="Peptidase_M1"/>
    <property type="match status" value="1"/>
</dbReference>
<feature type="compositionally biased region" description="Basic and acidic residues" evidence="1">
    <location>
        <begin position="609"/>
        <end position="621"/>
    </location>
</feature>
<dbReference type="PANTHER" id="PTHR11533:SF174">
    <property type="entry name" value="PUROMYCIN-SENSITIVE AMINOPEPTIDASE-RELATED"/>
    <property type="match status" value="1"/>
</dbReference>
<dbReference type="InterPro" id="IPR014782">
    <property type="entry name" value="Peptidase_M1_dom"/>
</dbReference>
<feature type="domain" description="Peptidase M1 membrane alanine aminopeptidase" evidence="2">
    <location>
        <begin position="392"/>
        <end position="583"/>
    </location>
</feature>
<dbReference type="GO" id="GO:0005615">
    <property type="term" value="C:extracellular space"/>
    <property type="evidence" value="ECO:0007669"/>
    <property type="project" value="TreeGrafter"/>
</dbReference>
<dbReference type="GO" id="GO:0042277">
    <property type="term" value="F:peptide binding"/>
    <property type="evidence" value="ECO:0007669"/>
    <property type="project" value="TreeGrafter"/>
</dbReference>
<dbReference type="InterPro" id="IPR050344">
    <property type="entry name" value="Peptidase_M1_aminopeptidases"/>
</dbReference>
<dbReference type="GO" id="GO:0043171">
    <property type="term" value="P:peptide catabolic process"/>
    <property type="evidence" value="ECO:0007669"/>
    <property type="project" value="TreeGrafter"/>
</dbReference>
<dbReference type="AlphaFoldDB" id="A0A517T4Y9"/>
<feature type="region of interest" description="Disordered" evidence="1">
    <location>
        <begin position="609"/>
        <end position="631"/>
    </location>
</feature>
<dbReference type="PANTHER" id="PTHR11533">
    <property type="entry name" value="PROTEASE M1 ZINC METALLOPROTEASE"/>
    <property type="match status" value="1"/>
</dbReference>
<dbReference type="CDD" id="cd09604">
    <property type="entry name" value="M1_APN_like"/>
    <property type="match status" value="1"/>
</dbReference>
<evidence type="ECO:0000259" key="2">
    <source>
        <dbReference type="Pfam" id="PF01433"/>
    </source>
</evidence>
<evidence type="ECO:0000313" key="4">
    <source>
        <dbReference type="Proteomes" id="UP000319976"/>
    </source>
</evidence>
<gene>
    <name evidence="3" type="ORF">V22_06750</name>
</gene>
<organism evidence="3 4">
    <name type="scientific">Calycomorphotria hydatis</name>
    <dbReference type="NCBI Taxonomy" id="2528027"/>
    <lineage>
        <taxon>Bacteria</taxon>
        <taxon>Pseudomonadati</taxon>
        <taxon>Planctomycetota</taxon>
        <taxon>Planctomycetia</taxon>
        <taxon>Planctomycetales</taxon>
        <taxon>Planctomycetaceae</taxon>
        <taxon>Calycomorphotria</taxon>
    </lineage>
</organism>
<dbReference type="KEGG" id="chya:V22_06750"/>
<dbReference type="SUPFAM" id="SSF55486">
    <property type="entry name" value="Metalloproteases ('zincins'), catalytic domain"/>
    <property type="match status" value="1"/>
</dbReference>
<accession>A0A517T4Y9</accession>
<keyword evidence="4" id="KW-1185">Reference proteome</keyword>
<dbReference type="GO" id="GO:0016020">
    <property type="term" value="C:membrane"/>
    <property type="evidence" value="ECO:0007669"/>
    <property type="project" value="TreeGrafter"/>
</dbReference>
<protein>
    <submittedName>
        <fullName evidence="3">Peptidase family M1</fullName>
    </submittedName>
</protein>
<dbReference type="Gene3D" id="1.10.390.10">
    <property type="entry name" value="Neutral Protease Domain 2"/>
    <property type="match status" value="1"/>
</dbReference>
<dbReference type="GO" id="GO:0008270">
    <property type="term" value="F:zinc ion binding"/>
    <property type="evidence" value="ECO:0007669"/>
    <property type="project" value="InterPro"/>
</dbReference>